<feature type="chain" id="PRO_5046647135" evidence="1">
    <location>
        <begin position="31"/>
        <end position="428"/>
    </location>
</feature>
<dbReference type="Pfam" id="PF00560">
    <property type="entry name" value="LRR_1"/>
    <property type="match status" value="6"/>
</dbReference>
<organism evidence="2 3">
    <name type="scientific">Camelina sativa</name>
    <name type="common">False flax</name>
    <name type="synonym">Myagrum sativum</name>
    <dbReference type="NCBI Taxonomy" id="90675"/>
    <lineage>
        <taxon>Eukaryota</taxon>
        <taxon>Viridiplantae</taxon>
        <taxon>Streptophyta</taxon>
        <taxon>Embryophyta</taxon>
        <taxon>Tracheophyta</taxon>
        <taxon>Spermatophyta</taxon>
        <taxon>Magnoliopsida</taxon>
        <taxon>eudicotyledons</taxon>
        <taxon>Gunneridae</taxon>
        <taxon>Pentapetalae</taxon>
        <taxon>rosids</taxon>
        <taxon>malvids</taxon>
        <taxon>Brassicales</taxon>
        <taxon>Brassicaceae</taxon>
        <taxon>Camelineae</taxon>
        <taxon>Camelina</taxon>
    </lineage>
</organism>
<feature type="signal peptide" evidence="1">
    <location>
        <begin position="1"/>
        <end position="30"/>
    </location>
</feature>
<evidence type="ECO:0000313" key="3">
    <source>
        <dbReference type="RefSeq" id="XP_010470853.1"/>
    </source>
</evidence>
<accession>A0ABM0WGP6</accession>
<evidence type="ECO:0000256" key="1">
    <source>
        <dbReference type="SAM" id="SignalP"/>
    </source>
</evidence>
<reference evidence="2" key="1">
    <citation type="journal article" date="2014" name="Nat. Commun.">
        <title>The emerging biofuel crop Camelina sativa retains a highly undifferentiated hexaploid genome structure.</title>
        <authorList>
            <person name="Kagale S."/>
            <person name="Koh C."/>
            <person name="Nixon J."/>
            <person name="Bollina V."/>
            <person name="Clarke W.E."/>
            <person name="Tuteja R."/>
            <person name="Spillane C."/>
            <person name="Robinson S.J."/>
            <person name="Links M.G."/>
            <person name="Clarke C."/>
            <person name="Higgins E.E."/>
            <person name="Huebert T."/>
            <person name="Sharpe A.G."/>
            <person name="Parkin I.A."/>
        </authorList>
    </citation>
    <scope>NUCLEOTIDE SEQUENCE [LARGE SCALE GENOMIC DNA]</scope>
    <source>
        <strain evidence="2">cv. DH55</strain>
    </source>
</reference>
<dbReference type="Gene3D" id="3.80.10.10">
    <property type="entry name" value="Ribonuclease Inhibitor"/>
    <property type="match status" value="3"/>
</dbReference>
<proteinExistence type="predicted"/>
<dbReference type="InterPro" id="IPR001611">
    <property type="entry name" value="Leu-rich_rpt"/>
</dbReference>
<name>A0ABM0WGP6_CAMSA</name>
<gene>
    <name evidence="3" type="primary">LOC104750709</name>
</gene>
<dbReference type="PANTHER" id="PTHR48004">
    <property type="entry name" value="OS01G0149700 PROTEIN"/>
    <property type="match status" value="1"/>
</dbReference>
<evidence type="ECO:0000313" key="2">
    <source>
        <dbReference type="Proteomes" id="UP000694864"/>
    </source>
</evidence>
<keyword evidence="1" id="KW-0732">Signal</keyword>
<dbReference type="Proteomes" id="UP000694864">
    <property type="component" value="Chromosome 16"/>
</dbReference>
<reference evidence="3" key="2">
    <citation type="submission" date="2025-08" db="UniProtKB">
        <authorList>
            <consortium name="RefSeq"/>
        </authorList>
    </citation>
    <scope>IDENTIFICATION</scope>
    <source>
        <tissue evidence="3">Leaf</tissue>
    </source>
</reference>
<sequence length="428" mass="48084">MKMLRLRKKQHLFFLLCVWCLVVDLSKAEAEESEGVPMEKTEQTALYSTIQGFVGDSWNCSFLYPDPCGWTPIQGVTCDMYDDHWYVTALSFGTVQENSLACADVPVIRPQLFELKHLKSLSIYSCFTSPNRYLASVSDEKWVELSKSLERLEIRSNPGLIGELPSVITNFTNLQSLVVLENQLTGPLPENLAKLTRLRRLVLSGNKFTGRVPEVFGLTRLLILDLSRNFLSGSLPFSVGGLNSLLKLDVSNNYLEGKLPRELQYLKNLTLLDLRNNRFSGGFTKEIQEMGSLVELVLSNNRLAGDLTGLEWRNLKNLVVLDLSNTGLTGEIPGSILELKKLRFLGLSNNNLGGKLIPQMETEMPSLSALYVNGNDISGELEFSRKFYERMGRRLGVWGNPNLCYKGDKIKNLPFGVNQCKRVTADKN</sequence>
<dbReference type="SUPFAM" id="SSF52058">
    <property type="entry name" value="L domain-like"/>
    <property type="match status" value="1"/>
</dbReference>
<dbReference type="RefSeq" id="XP_010470853.1">
    <property type="nucleotide sequence ID" value="XM_010472551.2"/>
</dbReference>
<dbReference type="InterPro" id="IPR032675">
    <property type="entry name" value="LRR_dom_sf"/>
</dbReference>
<protein>
    <submittedName>
        <fullName evidence="3">Piriformospora indica-insensitive protein 2-like</fullName>
    </submittedName>
</protein>
<dbReference type="GeneID" id="104750709"/>
<dbReference type="PANTHER" id="PTHR48004:SF55">
    <property type="entry name" value="LEUCINE-RICH REPEAT (LRR) FAMILY PROTEIN-RELATED"/>
    <property type="match status" value="1"/>
</dbReference>
<keyword evidence="2" id="KW-1185">Reference proteome</keyword>
<dbReference type="InterPro" id="IPR052941">
    <property type="entry name" value="StomDev_PlantInt_Reg"/>
</dbReference>